<evidence type="ECO:0000313" key="2">
    <source>
        <dbReference type="EMBL" id="JAC94771.1"/>
    </source>
</evidence>
<feature type="chain" id="PRO_5001944915" evidence="1">
    <location>
        <begin position="22"/>
        <end position="77"/>
    </location>
</feature>
<reference evidence="2" key="1">
    <citation type="journal article" date="2014" name="Toxicon">
        <title>A bioinformatics survey for conotoxin-like sequences in three turrid snail venom duct transcriptomes.</title>
        <authorList>
            <person name="Gonzales D.T."/>
            <person name="Saloma C.P."/>
        </authorList>
    </citation>
    <scope>NUCLEOTIDE SEQUENCE</scope>
    <source>
        <tissue evidence="2">Venom duct</tissue>
    </source>
</reference>
<accession>A0A098LXU0</accession>
<keyword evidence="1" id="KW-0732">Signal</keyword>
<dbReference type="EMBL" id="GBRA01000023">
    <property type="protein sequence ID" value="JAC94771.1"/>
    <property type="molecule type" value="Transcribed_RNA"/>
</dbReference>
<organism evidence="2">
    <name type="scientific">Gemmula speciosa</name>
    <name type="common">Splendid gem-turris</name>
    <name type="synonym">Pleurotoma speciosa</name>
    <dbReference type="NCBI Taxonomy" id="439592"/>
    <lineage>
        <taxon>Eukaryota</taxon>
        <taxon>Metazoa</taxon>
        <taxon>Spiralia</taxon>
        <taxon>Lophotrochozoa</taxon>
        <taxon>Mollusca</taxon>
        <taxon>Gastropoda</taxon>
        <taxon>Caenogastropoda</taxon>
        <taxon>Neogastropoda</taxon>
        <taxon>Conoidea</taxon>
        <taxon>Turridae</taxon>
        <taxon>Gemmula</taxon>
    </lineage>
</organism>
<reference evidence="2" key="2">
    <citation type="submission" date="2014-09" db="EMBL/GenBank/DDBJ databases">
        <authorList>
            <person name="Gonzales D.T.T."/>
            <person name="Saloma C.P."/>
        </authorList>
    </citation>
    <scope>NUCLEOTIDE SEQUENCE</scope>
    <source>
        <tissue evidence="2">Venom duct</tissue>
    </source>
</reference>
<protein>
    <submittedName>
        <fullName evidence="2">Gsp_23 putative toxin</fullName>
    </submittedName>
</protein>
<proteinExistence type="predicted"/>
<dbReference type="AlphaFoldDB" id="A0A098LXU0"/>
<sequence>MSFYLKLTLAVLLIGLMTVEATSVNQAERKRFAMKKRTAGKRTTCEEYCDYCREVCTKPSPPSSCPNICWTCQVCSI</sequence>
<name>A0A098LXU0_GEMSP</name>
<feature type="signal peptide" evidence="1">
    <location>
        <begin position="1"/>
        <end position="21"/>
    </location>
</feature>
<evidence type="ECO:0000256" key="1">
    <source>
        <dbReference type="SAM" id="SignalP"/>
    </source>
</evidence>